<reference key="1">
    <citation type="submission" date="2010-11" db="EMBL/GenBank/DDBJ databases">
        <title>The complete sequence of chromosome of Isophaera pallida ATCC 43644.</title>
        <authorList>
            <consortium name="US DOE Joint Genome Institute (JGI-PGF)"/>
            <person name="Lucas S."/>
            <person name="Copeland A."/>
            <person name="Lapidus A."/>
            <person name="Bruce D."/>
            <person name="Goodwin L."/>
            <person name="Pitluck S."/>
            <person name="Kyrpides N."/>
            <person name="Mavromatis K."/>
            <person name="Pagani I."/>
            <person name="Ivanova N."/>
            <person name="Saunders E."/>
            <person name="Brettin T."/>
            <person name="Detter J.C."/>
            <person name="Han C."/>
            <person name="Tapia R."/>
            <person name="Land M."/>
            <person name="Hauser L."/>
            <person name="Markowitz V."/>
            <person name="Cheng J.-F."/>
            <person name="Hugenholtz P."/>
            <person name="Woyke T."/>
            <person name="Wu D."/>
            <person name="Eisen J.A."/>
        </authorList>
    </citation>
    <scope>NUCLEOTIDE SEQUENCE</scope>
    <source>
        <strain>ATCC 43644</strain>
    </source>
</reference>
<dbReference type="InParanoid" id="E8R6D1"/>
<name>E8R6D1_ISOPI</name>
<evidence type="ECO:0000313" key="2">
    <source>
        <dbReference type="Proteomes" id="UP000008631"/>
    </source>
</evidence>
<dbReference type="EMBL" id="CP002353">
    <property type="protein sequence ID" value="ADV61832.1"/>
    <property type="molecule type" value="Genomic_DNA"/>
</dbReference>
<evidence type="ECO:0000313" key="1">
    <source>
        <dbReference type="EMBL" id="ADV61832.1"/>
    </source>
</evidence>
<keyword evidence="2" id="KW-1185">Reference proteome</keyword>
<dbReference type="Proteomes" id="UP000008631">
    <property type="component" value="Chromosome"/>
</dbReference>
<sequence>MLTITQVVPSKVQYENASRRDSFPIDSVGSDPDEVVSKALGLGSDSGGVGEAWASIK</sequence>
<accession>E8R6D1</accession>
<dbReference type="AlphaFoldDB" id="E8R6D1"/>
<dbReference type="KEGG" id="ipa:Isop_1246"/>
<gene>
    <name evidence="1" type="ordered locus">Isop_1246</name>
</gene>
<organism evidence="1 2">
    <name type="scientific">Isosphaera pallida (strain ATCC 43644 / DSM 9630 / IS1B)</name>
    <dbReference type="NCBI Taxonomy" id="575540"/>
    <lineage>
        <taxon>Bacteria</taxon>
        <taxon>Pseudomonadati</taxon>
        <taxon>Planctomycetota</taxon>
        <taxon>Planctomycetia</taxon>
        <taxon>Isosphaerales</taxon>
        <taxon>Isosphaeraceae</taxon>
        <taxon>Isosphaera</taxon>
    </lineage>
</organism>
<dbReference type="HOGENOM" id="CLU_2990607_0_0_0"/>
<protein>
    <submittedName>
        <fullName evidence="1">Uncharacterized protein</fullName>
    </submittedName>
</protein>
<proteinExistence type="predicted"/>
<reference evidence="1 2" key="2">
    <citation type="journal article" date="2011" name="Stand. Genomic Sci.">
        <title>Complete genome sequence of Isosphaera pallida type strain (IS1B).</title>
        <authorList>
            <consortium name="US DOE Joint Genome Institute (JGI-PGF)"/>
            <person name="Goker M."/>
            <person name="Cleland D."/>
            <person name="Saunders E."/>
            <person name="Lapidus A."/>
            <person name="Nolan M."/>
            <person name="Lucas S."/>
            <person name="Hammon N."/>
            <person name="Deshpande S."/>
            <person name="Cheng J.F."/>
            <person name="Tapia R."/>
            <person name="Han C."/>
            <person name="Goodwin L."/>
            <person name="Pitluck S."/>
            <person name="Liolios K."/>
            <person name="Pagani I."/>
            <person name="Ivanova N."/>
            <person name="Mavromatis K."/>
            <person name="Pati A."/>
            <person name="Chen A."/>
            <person name="Palaniappan K."/>
            <person name="Land M."/>
            <person name="Hauser L."/>
            <person name="Chang Y.J."/>
            <person name="Jeffries C.D."/>
            <person name="Detter J.C."/>
            <person name="Beck B."/>
            <person name="Woyke T."/>
            <person name="Bristow J."/>
            <person name="Eisen J.A."/>
            <person name="Markowitz V."/>
            <person name="Hugenholtz P."/>
            <person name="Kyrpides N.C."/>
            <person name="Klenk H.P."/>
        </authorList>
    </citation>
    <scope>NUCLEOTIDE SEQUENCE [LARGE SCALE GENOMIC DNA]</scope>
    <source>
        <strain evidence="2">ATCC 43644 / DSM 9630 / IS1B</strain>
    </source>
</reference>